<proteinExistence type="inferred from homology"/>
<dbReference type="GO" id="GO:0000272">
    <property type="term" value="P:polysaccharide catabolic process"/>
    <property type="evidence" value="ECO:0007669"/>
    <property type="project" value="UniProtKB-KW"/>
</dbReference>
<dbReference type="Gene3D" id="2.160.20.10">
    <property type="entry name" value="Single-stranded right-handed beta-helix, Pectin lyase-like"/>
    <property type="match status" value="1"/>
</dbReference>
<dbReference type="STRING" id="213810.RUM_14050"/>
<dbReference type="RefSeq" id="WP_015558424.1">
    <property type="nucleotide sequence ID" value="NC_021039.1"/>
</dbReference>
<dbReference type="InterPro" id="IPR012334">
    <property type="entry name" value="Pectin_lyas_fold"/>
</dbReference>
<reference evidence="14" key="2">
    <citation type="submission" date="2010-03" db="EMBL/GenBank/DDBJ databases">
        <authorList>
            <person name="Pajon A."/>
        </authorList>
    </citation>
    <scope>NUCLEOTIDE SEQUENCE</scope>
    <source>
        <strain evidence="14">Type strain: 18P13</strain>
    </source>
</reference>
<dbReference type="InterPro" id="IPR000772">
    <property type="entry name" value="Ricin_B_lectin"/>
</dbReference>
<dbReference type="CDD" id="cd00161">
    <property type="entry name" value="beta-trefoil_Ricin-like"/>
    <property type="match status" value="1"/>
</dbReference>
<dbReference type="GO" id="GO:0046872">
    <property type="term" value="F:metal ion binding"/>
    <property type="evidence" value="ECO:0007669"/>
    <property type="project" value="UniProtKB-KW"/>
</dbReference>
<dbReference type="GO" id="GO:0030570">
    <property type="term" value="F:pectate lyase activity"/>
    <property type="evidence" value="ECO:0007669"/>
    <property type="project" value="UniProtKB-EC"/>
</dbReference>
<evidence type="ECO:0000256" key="10">
    <source>
        <dbReference type="ARBA" id="ARBA00023326"/>
    </source>
</evidence>
<evidence type="ECO:0000256" key="7">
    <source>
        <dbReference type="ARBA" id="ARBA00023239"/>
    </source>
</evidence>
<dbReference type="GO" id="GO:0071555">
    <property type="term" value="P:cell wall organization"/>
    <property type="evidence" value="ECO:0007669"/>
    <property type="project" value="UniProtKB-KW"/>
</dbReference>
<evidence type="ECO:0000256" key="12">
    <source>
        <dbReference type="SAM" id="SignalP"/>
    </source>
</evidence>
<feature type="signal peptide" evidence="12">
    <location>
        <begin position="1"/>
        <end position="21"/>
    </location>
</feature>
<sequence>MKNRFRRLTALLMGVVTVLSASVSMPPKMDTRADAAGLIKAFPGAVGGGSYATGGRGGTVVHVTNLNDSGTGSFRDAVSQPNRIVVFDVSGTIELKKDVVVSSNVTIAGQTAPGGAGITLKNYKLGLGGENCIVRFISSRPGERGTNADYDAWGGANGANSIVDHCSLGWANDEQWGLYSKCDNLTVQYSVIGPSNSFSYHSKGIHGFGIMLGRANVTWDHNLIVHNVSRNYRGKVTDQNASDFTNNVIYNWGYQTAYGTIAHVNYAGNTLKLGPSTNGGTHYIQVSNDDKFKVFLEGNRILNKDDSVRNGENANWSAISFKTGKSEATTRSDSHFPVMSNGVDVSAALTLESAADAYNHVIDHAGNGITSDTRTAIDQQVAYETRTGTGYLTGARPYSEANDSQKATIDKYKIQCGVTYEYPSPVLNKTITDSDNDGMPDDWEVARGLNPKDPSDVNGDYCGQGYTNIEYYLNDLTVDAFPAGVVTLSPEKDPVKSGAVMDTAHIYQFRNVGSGLFLEVAGGTAANGTNVQQGSGSANGWMMQDAGDGYYRICSEVGDGKTYYLDLDYGKTDNGTNIGIYSNTQSDAQLFKFLDNGDGTYTIATKPTKDQSCIGIATGSKEEGANVVQWARDGSDNQKWMLEQRIEPLEGTLIRSLLVQDRENDADWSIVQSIQNGDPVFGDRDAVYTTLPAQLAGAEYIRTACDSKNSSSDLAVFTAGAHITVYTALDSRVTALPAWLKDWTATGLTAETDKGVQFVLYSRQAAKGEQITLGSNGQSSGCVGYAVFAVGASRLVGDVNADGAFSIADVVSLQKWLCGGDPLSDWQAGDLNGDGRIDSVDLCMMKRML</sequence>
<dbReference type="CAZy" id="CBM13">
    <property type="family name" value="Carbohydrate-Binding Module Family 13"/>
</dbReference>
<keyword evidence="7" id="KW-0456">Lyase</keyword>
<gene>
    <name evidence="14" type="ordered locus">RUM_14050</name>
</gene>
<evidence type="ECO:0000313" key="14">
    <source>
        <dbReference type="EMBL" id="CBL17517.1"/>
    </source>
</evidence>
<dbReference type="SUPFAM" id="SSF51126">
    <property type="entry name" value="Pectin lyase-like"/>
    <property type="match status" value="1"/>
</dbReference>
<keyword evidence="15" id="KW-1185">Reference proteome</keyword>
<dbReference type="InterPro" id="IPR036439">
    <property type="entry name" value="Dockerin_dom_sf"/>
</dbReference>
<dbReference type="GeneID" id="83157253"/>
<evidence type="ECO:0000256" key="2">
    <source>
        <dbReference type="ARBA" id="ARBA00010980"/>
    </source>
</evidence>
<protein>
    <recommendedName>
        <fullName evidence="4">Probable pectate lyase C</fullName>
        <ecNumber evidence="3">4.2.2.2</ecNumber>
    </recommendedName>
</protein>
<dbReference type="PROSITE" id="PS51766">
    <property type="entry name" value="DOCKERIN"/>
    <property type="match status" value="1"/>
</dbReference>
<dbReference type="PROSITE" id="PS50231">
    <property type="entry name" value="RICIN_B_LECTIN"/>
    <property type="match status" value="1"/>
</dbReference>
<keyword evidence="5" id="KW-0479">Metal-binding</keyword>
<keyword evidence="12" id="KW-0732">Signal</keyword>
<dbReference type="InterPro" id="IPR002105">
    <property type="entry name" value="Dockerin_1_rpt"/>
</dbReference>
<dbReference type="EC" id="4.2.2.2" evidence="3"/>
<dbReference type="PANTHER" id="PTHR42970:SF1">
    <property type="entry name" value="PECTATE LYASE C-RELATED"/>
    <property type="match status" value="1"/>
</dbReference>
<comment type="function">
    <text evidence="11">Pectinolytic enzyme consist of four classes of enzymes: pectin lyase, polygalacturonase, pectin methylesterase and rhamnogalacturonase. Among pectinolytic enzymes, pectin lyase is the most important in depolymerization of pectin, since it cleaves internal glycosidic bonds of highly methylated pectins. Favors pectate, the anion, over pectin, the methyl ester.</text>
</comment>
<dbReference type="InterPro" id="IPR035992">
    <property type="entry name" value="Ricin_B-like_lectins"/>
</dbReference>
<evidence type="ECO:0000256" key="8">
    <source>
        <dbReference type="ARBA" id="ARBA00023277"/>
    </source>
</evidence>
<dbReference type="Gene3D" id="1.10.1330.10">
    <property type="entry name" value="Dockerin domain"/>
    <property type="match status" value="1"/>
</dbReference>
<dbReference type="GO" id="GO:0030246">
    <property type="term" value="F:carbohydrate binding"/>
    <property type="evidence" value="ECO:0007669"/>
    <property type="project" value="UniProtKB-KW"/>
</dbReference>
<evidence type="ECO:0000259" key="13">
    <source>
        <dbReference type="PROSITE" id="PS51766"/>
    </source>
</evidence>
<dbReference type="EMBL" id="FP929052">
    <property type="protein sequence ID" value="CBL17517.1"/>
    <property type="molecule type" value="Genomic_DNA"/>
</dbReference>
<evidence type="ECO:0000313" key="15">
    <source>
        <dbReference type="Proteomes" id="UP000007054"/>
    </source>
</evidence>
<dbReference type="PROSITE" id="PS00018">
    <property type="entry name" value="EF_HAND_1"/>
    <property type="match status" value="1"/>
</dbReference>
<dbReference type="BioCyc" id="RCHA213810:RUM_RS06835-MONOMER"/>
<comment type="catalytic activity">
    <reaction evidence="1">
        <text>Eliminative cleavage of (1-&gt;4)-alpha-D-galacturonan to give oligosaccharides with 4-deoxy-alpha-D-galact-4-enuronosyl groups at their non-reducing ends.</text>
        <dbReference type="EC" id="4.2.2.2"/>
    </reaction>
</comment>
<dbReference type="InterPro" id="IPR018247">
    <property type="entry name" value="EF_Hand_1_Ca_BS"/>
</dbReference>
<dbReference type="SUPFAM" id="SSF63446">
    <property type="entry name" value="Type I dockerin domain"/>
    <property type="match status" value="1"/>
</dbReference>
<evidence type="ECO:0000256" key="4">
    <source>
        <dbReference type="ARBA" id="ARBA00016512"/>
    </source>
</evidence>
<dbReference type="Proteomes" id="UP000007054">
    <property type="component" value="Chromosome"/>
</dbReference>
<evidence type="ECO:0000256" key="3">
    <source>
        <dbReference type="ARBA" id="ARBA00012272"/>
    </source>
</evidence>
<dbReference type="InterPro" id="IPR016134">
    <property type="entry name" value="Dockerin_dom"/>
</dbReference>
<keyword evidence="10" id="KW-0624">Polysaccharide degradation</keyword>
<dbReference type="Pfam" id="PF00404">
    <property type="entry name" value="Dockerin_1"/>
    <property type="match status" value="1"/>
</dbReference>
<keyword evidence="14" id="KW-0430">Lectin</keyword>
<evidence type="ECO:0000256" key="1">
    <source>
        <dbReference type="ARBA" id="ARBA00000695"/>
    </source>
</evidence>
<dbReference type="KEGG" id="rch:RUM_14050"/>
<comment type="similarity">
    <text evidence="2">Belongs to the polysaccharide lyase 1 family.</text>
</comment>
<accession>D4LD22</accession>
<dbReference type="CAZy" id="PL1">
    <property type="family name" value="Polysaccharide Lyase Family 1"/>
</dbReference>
<keyword evidence="9" id="KW-0961">Cell wall biogenesis/degradation</keyword>
<evidence type="ECO:0000256" key="6">
    <source>
        <dbReference type="ARBA" id="ARBA00023180"/>
    </source>
</evidence>
<dbReference type="Pfam" id="PF14200">
    <property type="entry name" value="RicinB_lectin_2"/>
    <property type="match status" value="2"/>
</dbReference>
<dbReference type="PANTHER" id="PTHR42970">
    <property type="entry name" value="PECTATE LYASE C-RELATED"/>
    <property type="match status" value="1"/>
</dbReference>
<feature type="chain" id="PRO_5003060561" description="Probable pectate lyase C" evidence="12">
    <location>
        <begin position="22"/>
        <end position="849"/>
    </location>
</feature>
<dbReference type="GO" id="GO:0004553">
    <property type="term" value="F:hydrolase activity, hydrolyzing O-glycosyl compounds"/>
    <property type="evidence" value="ECO:0007669"/>
    <property type="project" value="InterPro"/>
</dbReference>
<evidence type="ECO:0000256" key="9">
    <source>
        <dbReference type="ARBA" id="ARBA00023316"/>
    </source>
</evidence>
<keyword evidence="6" id="KW-0325">Glycoprotein</keyword>
<dbReference type="Gene3D" id="2.80.10.50">
    <property type="match status" value="2"/>
</dbReference>
<dbReference type="InterPro" id="IPR052063">
    <property type="entry name" value="Polysaccharide_Lyase_1"/>
</dbReference>
<dbReference type="InterPro" id="IPR011050">
    <property type="entry name" value="Pectin_lyase_fold/virulence"/>
</dbReference>
<evidence type="ECO:0000256" key="5">
    <source>
        <dbReference type="ARBA" id="ARBA00022723"/>
    </source>
</evidence>
<reference evidence="14" key="1">
    <citation type="submission" date="2010-03" db="EMBL/GenBank/DDBJ databases">
        <title>The genome sequence of Ruminococcus sp. 18P13.</title>
        <authorList>
            <consortium name="metaHIT consortium -- http://www.metahit.eu/"/>
            <person name="Pajon A."/>
            <person name="Turner K."/>
            <person name="Parkhill J."/>
            <person name="Bernalier A."/>
        </authorList>
    </citation>
    <scope>NUCLEOTIDE SEQUENCE [LARGE SCALE GENOMIC DNA]</scope>
    <source>
        <strain evidence="14">Type strain: 18P13</strain>
    </source>
</reference>
<organism evidence="14 15">
    <name type="scientific">Ruminococcus champanellensis (strain DSM 18848 / JCM 17042 / KCTC 15320 / 18P13)</name>
    <dbReference type="NCBI Taxonomy" id="213810"/>
    <lineage>
        <taxon>Bacteria</taxon>
        <taxon>Bacillati</taxon>
        <taxon>Bacillota</taxon>
        <taxon>Clostridia</taxon>
        <taxon>Eubacteriales</taxon>
        <taxon>Oscillospiraceae</taxon>
        <taxon>Ruminococcus</taxon>
    </lineage>
</organism>
<dbReference type="HOGENOM" id="CLU_341572_0_0_9"/>
<dbReference type="PATRIC" id="fig|213810.4.peg.1300"/>
<dbReference type="CDD" id="cd14256">
    <property type="entry name" value="Dockerin_I"/>
    <property type="match status" value="1"/>
</dbReference>
<dbReference type="SUPFAM" id="SSF50370">
    <property type="entry name" value="Ricin B-like lectins"/>
    <property type="match status" value="1"/>
</dbReference>
<keyword evidence="8" id="KW-0119">Carbohydrate metabolism</keyword>
<feature type="domain" description="Dockerin" evidence="13">
    <location>
        <begin position="792"/>
        <end position="849"/>
    </location>
</feature>
<evidence type="ECO:0000256" key="11">
    <source>
        <dbReference type="ARBA" id="ARBA00025679"/>
    </source>
</evidence>
<dbReference type="AlphaFoldDB" id="D4LD22"/>
<dbReference type="PROSITE" id="PS00448">
    <property type="entry name" value="CLOS_CELLULOSOME_RPT"/>
    <property type="match status" value="1"/>
</dbReference>
<name>D4LD22_RUMC1</name>